<comment type="function">
    <text evidence="9">Part of the tripartite ATP-independent periplasmic (TRAP) transport system.</text>
</comment>
<reference evidence="12 13" key="1">
    <citation type="submission" date="2019-12" db="EMBL/GenBank/DDBJ databases">
        <title>Nitratireductor arenosus sp. nov., Isolated from sea sand, Jeju island, South Korea.</title>
        <authorList>
            <person name="Kim W."/>
        </authorList>
    </citation>
    <scope>NUCLEOTIDE SEQUENCE [LARGE SCALE GENOMIC DNA]</scope>
    <source>
        <strain evidence="12 13">CAU 1489</strain>
    </source>
</reference>
<comment type="subcellular location">
    <subcellularLocation>
        <location evidence="1 9">Cell inner membrane</location>
        <topology evidence="1 9">Multi-pass membrane protein</topology>
    </subcellularLocation>
</comment>
<gene>
    <name evidence="12" type="ORF">GN330_12980</name>
</gene>
<keyword evidence="5 9" id="KW-0812">Transmembrane</keyword>
<feature type="transmembrane region" description="Helical" evidence="9">
    <location>
        <begin position="26"/>
        <end position="47"/>
    </location>
</feature>
<dbReference type="Pfam" id="PF04290">
    <property type="entry name" value="DctQ"/>
    <property type="match status" value="1"/>
</dbReference>
<evidence type="ECO:0000256" key="9">
    <source>
        <dbReference type="RuleBase" id="RU369079"/>
    </source>
</evidence>
<keyword evidence="4 9" id="KW-0997">Cell inner membrane</keyword>
<accession>A0A844QGC0</accession>
<feature type="region of interest" description="Disordered" evidence="10">
    <location>
        <begin position="197"/>
        <end position="221"/>
    </location>
</feature>
<evidence type="ECO:0000256" key="6">
    <source>
        <dbReference type="ARBA" id="ARBA00022989"/>
    </source>
</evidence>
<proteinExistence type="inferred from homology"/>
<dbReference type="RefSeq" id="WP_156713125.1">
    <property type="nucleotide sequence ID" value="NZ_WPHG01000003.1"/>
</dbReference>
<evidence type="ECO:0000313" key="13">
    <source>
        <dbReference type="Proteomes" id="UP000463224"/>
    </source>
</evidence>
<evidence type="ECO:0000256" key="5">
    <source>
        <dbReference type="ARBA" id="ARBA00022692"/>
    </source>
</evidence>
<dbReference type="PANTHER" id="PTHR35011">
    <property type="entry name" value="2,3-DIKETO-L-GULONATE TRAP TRANSPORTER SMALL PERMEASE PROTEIN YIAM"/>
    <property type="match status" value="1"/>
</dbReference>
<name>A0A844QGC0_9HYPH</name>
<keyword evidence="2 9" id="KW-0813">Transport</keyword>
<evidence type="ECO:0000313" key="12">
    <source>
        <dbReference type="EMBL" id="MVA98157.1"/>
    </source>
</evidence>
<evidence type="ECO:0000259" key="11">
    <source>
        <dbReference type="Pfam" id="PF04290"/>
    </source>
</evidence>
<evidence type="ECO:0000256" key="2">
    <source>
        <dbReference type="ARBA" id="ARBA00022448"/>
    </source>
</evidence>
<dbReference type="AlphaFoldDB" id="A0A844QGC0"/>
<protein>
    <recommendedName>
        <fullName evidence="9">TRAP transporter small permease protein</fullName>
    </recommendedName>
</protein>
<evidence type="ECO:0000256" key="7">
    <source>
        <dbReference type="ARBA" id="ARBA00023136"/>
    </source>
</evidence>
<evidence type="ECO:0000256" key="10">
    <source>
        <dbReference type="SAM" id="MobiDB-lite"/>
    </source>
</evidence>
<dbReference type="InterPro" id="IPR007387">
    <property type="entry name" value="TRAP_DctQ"/>
</dbReference>
<keyword evidence="6 9" id="KW-1133">Transmembrane helix</keyword>
<comment type="similarity">
    <text evidence="8 9">Belongs to the TRAP transporter small permease family.</text>
</comment>
<comment type="subunit">
    <text evidence="9">The complex comprises the extracytoplasmic solute receptor protein and the two transmembrane proteins.</text>
</comment>
<dbReference type="GO" id="GO:0005886">
    <property type="term" value="C:plasma membrane"/>
    <property type="evidence" value="ECO:0007669"/>
    <property type="project" value="UniProtKB-SubCell"/>
</dbReference>
<evidence type="ECO:0000256" key="3">
    <source>
        <dbReference type="ARBA" id="ARBA00022475"/>
    </source>
</evidence>
<evidence type="ECO:0000256" key="1">
    <source>
        <dbReference type="ARBA" id="ARBA00004429"/>
    </source>
</evidence>
<dbReference type="GO" id="GO:0022857">
    <property type="term" value="F:transmembrane transporter activity"/>
    <property type="evidence" value="ECO:0007669"/>
    <property type="project" value="UniProtKB-UniRule"/>
</dbReference>
<organism evidence="12 13">
    <name type="scientific">Nitratireductor arenosus</name>
    <dbReference type="NCBI Taxonomy" id="2682096"/>
    <lineage>
        <taxon>Bacteria</taxon>
        <taxon>Pseudomonadati</taxon>
        <taxon>Pseudomonadota</taxon>
        <taxon>Alphaproteobacteria</taxon>
        <taxon>Hyphomicrobiales</taxon>
        <taxon>Phyllobacteriaceae</taxon>
        <taxon>Nitratireductor</taxon>
    </lineage>
</organism>
<evidence type="ECO:0000256" key="4">
    <source>
        <dbReference type="ARBA" id="ARBA00022519"/>
    </source>
</evidence>
<dbReference type="PANTHER" id="PTHR35011:SF4">
    <property type="entry name" value="SLL1102 PROTEIN"/>
    <property type="match status" value="1"/>
</dbReference>
<dbReference type="InterPro" id="IPR055348">
    <property type="entry name" value="DctQ"/>
</dbReference>
<comment type="caution">
    <text evidence="12">The sequence shown here is derived from an EMBL/GenBank/DDBJ whole genome shotgun (WGS) entry which is preliminary data.</text>
</comment>
<evidence type="ECO:0000256" key="8">
    <source>
        <dbReference type="ARBA" id="ARBA00038436"/>
    </source>
</evidence>
<feature type="transmembrane region" description="Helical" evidence="9">
    <location>
        <begin position="59"/>
        <end position="78"/>
    </location>
</feature>
<feature type="transmembrane region" description="Helical" evidence="9">
    <location>
        <begin position="98"/>
        <end position="122"/>
    </location>
</feature>
<feature type="transmembrane region" description="Helical" evidence="9">
    <location>
        <begin position="153"/>
        <end position="173"/>
    </location>
</feature>
<keyword evidence="13" id="KW-1185">Reference proteome</keyword>
<dbReference type="Proteomes" id="UP000463224">
    <property type="component" value="Unassembled WGS sequence"/>
</dbReference>
<keyword evidence="3" id="KW-1003">Cell membrane</keyword>
<dbReference type="EMBL" id="WPHG01000003">
    <property type="protein sequence ID" value="MVA98157.1"/>
    <property type="molecule type" value="Genomic_DNA"/>
</dbReference>
<sequence>MSAQAIPQDGSLLSRLDLALFRLEKLLALLAGVTILVVMLISVANILGRKIVNVPVPGFVDWMEQSVPLIAFLGIAYCQRLGGHIRMDILIGKLRGRVLYAAEWIGVLALLALSATLIWGSWLHFDRSFDISAPLWSRDSTIDLSLPTWPVKLVVPVMLFLLALRLVLQLWAYGRAFVDNAQIPVAVPLIETPAQQAEREAGTVSGLADDKDGAGSEGTSA</sequence>
<feature type="domain" description="Tripartite ATP-independent periplasmic transporters DctQ component" evidence="11">
    <location>
        <begin position="39"/>
        <end position="171"/>
    </location>
</feature>
<keyword evidence="7 9" id="KW-0472">Membrane</keyword>